<dbReference type="SUPFAM" id="SSF46689">
    <property type="entry name" value="Homeodomain-like"/>
    <property type="match status" value="1"/>
</dbReference>
<dbReference type="Gene3D" id="1.10.357.10">
    <property type="entry name" value="Tetracycline Repressor, domain 2"/>
    <property type="match status" value="1"/>
</dbReference>
<evidence type="ECO:0000259" key="3">
    <source>
        <dbReference type="PROSITE" id="PS50977"/>
    </source>
</evidence>
<dbReference type="OrthoDB" id="9179041at2"/>
<sequence>MSTIERSYHHGDLRETLIRTSLELISEVGLAGFSVARVAKRAGVSSAAPYRHFPDRESLLAAAGIAFLTELTSKMRAATDAAGNDPIYRLASTAGAYVMHAIDQFVGVELFVAMKGTQFTEFQERKREMVDFLLSLVQEAKPHATWTQVVELLEAHLAISQGYSDMYYQGMFSHMKLTTEDIVERATTATRHLIKGWGLL</sequence>
<keyword evidence="5" id="KW-1185">Reference proteome</keyword>
<proteinExistence type="predicted"/>
<feature type="DNA-binding region" description="H-T-H motif" evidence="2">
    <location>
        <begin position="34"/>
        <end position="53"/>
    </location>
</feature>
<dbReference type="PANTHER" id="PTHR30055">
    <property type="entry name" value="HTH-TYPE TRANSCRIPTIONAL REGULATOR RUTR"/>
    <property type="match status" value="1"/>
</dbReference>
<dbReference type="Pfam" id="PF00440">
    <property type="entry name" value="TetR_N"/>
    <property type="match status" value="1"/>
</dbReference>
<dbReference type="PROSITE" id="PS50977">
    <property type="entry name" value="HTH_TETR_2"/>
    <property type="match status" value="1"/>
</dbReference>
<accession>A0A1C1A750</accession>
<dbReference type="STRING" id="512399.A8709_02905"/>
<name>A0A1C1A750_9BACL</name>
<dbReference type="Proteomes" id="UP000093309">
    <property type="component" value="Unassembled WGS sequence"/>
</dbReference>
<dbReference type="InterPro" id="IPR009057">
    <property type="entry name" value="Homeodomain-like_sf"/>
</dbReference>
<dbReference type="InterPro" id="IPR050109">
    <property type="entry name" value="HTH-type_TetR-like_transc_reg"/>
</dbReference>
<dbReference type="EMBL" id="LYPC01000011">
    <property type="protein sequence ID" value="OCT16393.1"/>
    <property type="molecule type" value="Genomic_DNA"/>
</dbReference>
<evidence type="ECO:0000313" key="4">
    <source>
        <dbReference type="EMBL" id="OCT16393.1"/>
    </source>
</evidence>
<protein>
    <submittedName>
        <fullName evidence="4">TetR family transcriptional regulator</fullName>
    </submittedName>
</protein>
<dbReference type="AlphaFoldDB" id="A0A1C1A750"/>
<evidence type="ECO:0000256" key="2">
    <source>
        <dbReference type="PROSITE-ProRule" id="PRU00335"/>
    </source>
</evidence>
<dbReference type="RefSeq" id="WP_065851165.1">
    <property type="nucleotide sequence ID" value="NZ_LYPC01000011.1"/>
</dbReference>
<dbReference type="GO" id="GO:0003700">
    <property type="term" value="F:DNA-binding transcription factor activity"/>
    <property type="evidence" value="ECO:0007669"/>
    <property type="project" value="TreeGrafter"/>
</dbReference>
<keyword evidence="1 2" id="KW-0238">DNA-binding</keyword>
<gene>
    <name evidence="4" type="ORF">A8709_02905</name>
</gene>
<evidence type="ECO:0000256" key="1">
    <source>
        <dbReference type="ARBA" id="ARBA00023125"/>
    </source>
</evidence>
<organism evidence="4 5">
    <name type="scientific">Paenibacillus pectinilyticus</name>
    <dbReference type="NCBI Taxonomy" id="512399"/>
    <lineage>
        <taxon>Bacteria</taxon>
        <taxon>Bacillati</taxon>
        <taxon>Bacillota</taxon>
        <taxon>Bacilli</taxon>
        <taxon>Bacillales</taxon>
        <taxon>Paenibacillaceae</taxon>
        <taxon>Paenibacillus</taxon>
    </lineage>
</organism>
<reference evidence="5" key="1">
    <citation type="submission" date="2016-05" db="EMBL/GenBank/DDBJ databases">
        <title>Paenibacillus oryzae. sp. nov., isolated from the rice root.</title>
        <authorList>
            <person name="Zhang J."/>
            <person name="Zhang X."/>
        </authorList>
    </citation>
    <scope>NUCLEOTIDE SEQUENCE [LARGE SCALE GENOMIC DNA]</scope>
    <source>
        <strain evidence="5">KCTC13222</strain>
    </source>
</reference>
<dbReference type="InterPro" id="IPR001647">
    <property type="entry name" value="HTH_TetR"/>
</dbReference>
<comment type="caution">
    <text evidence="4">The sequence shown here is derived from an EMBL/GenBank/DDBJ whole genome shotgun (WGS) entry which is preliminary data.</text>
</comment>
<dbReference type="PRINTS" id="PR00455">
    <property type="entry name" value="HTHTETR"/>
</dbReference>
<dbReference type="PANTHER" id="PTHR30055:SF220">
    <property type="entry name" value="TETR-FAMILY REGULATORY PROTEIN"/>
    <property type="match status" value="1"/>
</dbReference>
<evidence type="ECO:0000313" key="5">
    <source>
        <dbReference type="Proteomes" id="UP000093309"/>
    </source>
</evidence>
<dbReference type="GO" id="GO:0000976">
    <property type="term" value="F:transcription cis-regulatory region binding"/>
    <property type="evidence" value="ECO:0007669"/>
    <property type="project" value="TreeGrafter"/>
</dbReference>
<feature type="domain" description="HTH tetR-type" evidence="3">
    <location>
        <begin position="11"/>
        <end position="71"/>
    </location>
</feature>